<dbReference type="GO" id="GO:0016491">
    <property type="term" value="F:oxidoreductase activity"/>
    <property type="evidence" value="ECO:0007669"/>
    <property type="project" value="TreeGrafter"/>
</dbReference>
<evidence type="ECO:0000256" key="1">
    <source>
        <dbReference type="ARBA" id="ARBA00001954"/>
    </source>
</evidence>
<dbReference type="OMA" id="HAIKREH"/>
<evidence type="ECO:0000313" key="3">
    <source>
        <dbReference type="Proteomes" id="UP000694843"/>
    </source>
</evidence>
<dbReference type="AlphaFoldDB" id="A0A8B7NTQ1"/>
<dbReference type="RefSeq" id="XP_018016376.1">
    <property type="nucleotide sequence ID" value="XM_018160887.2"/>
</dbReference>
<dbReference type="GO" id="GO:0032451">
    <property type="term" value="F:demethylase activity"/>
    <property type="evidence" value="ECO:0007669"/>
    <property type="project" value="TreeGrafter"/>
</dbReference>
<feature type="compositionally biased region" description="Polar residues" evidence="2">
    <location>
        <begin position="270"/>
        <end position="280"/>
    </location>
</feature>
<dbReference type="GO" id="GO:0070988">
    <property type="term" value="P:demethylation"/>
    <property type="evidence" value="ECO:0007669"/>
    <property type="project" value="InterPro"/>
</dbReference>
<dbReference type="InterPro" id="IPR037151">
    <property type="entry name" value="AlkB-like_sf"/>
</dbReference>
<dbReference type="Proteomes" id="UP000694843">
    <property type="component" value="Unplaced"/>
</dbReference>
<comment type="cofactor">
    <cofactor evidence="1">
        <name>Fe(2+)</name>
        <dbReference type="ChEBI" id="CHEBI:29033"/>
    </cofactor>
</comment>
<dbReference type="OrthoDB" id="442860at2759"/>
<evidence type="ECO:0000256" key="2">
    <source>
        <dbReference type="SAM" id="MobiDB-lite"/>
    </source>
</evidence>
<organism evidence="3 4">
    <name type="scientific">Hyalella azteca</name>
    <name type="common">Amphipod</name>
    <dbReference type="NCBI Taxonomy" id="294128"/>
    <lineage>
        <taxon>Eukaryota</taxon>
        <taxon>Metazoa</taxon>
        <taxon>Ecdysozoa</taxon>
        <taxon>Arthropoda</taxon>
        <taxon>Crustacea</taxon>
        <taxon>Multicrustacea</taxon>
        <taxon>Malacostraca</taxon>
        <taxon>Eumalacostraca</taxon>
        <taxon>Peracarida</taxon>
        <taxon>Amphipoda</taxon>
        <taxon>Senticaudata</taxon>
        <taxon>Talitrida</taxon>
        <taxon>Talitroidea</taxon>
        <taxon>Hyalellidae</taxon>
        <taxon>Hyalella</taxon>
    </lineage>
</organism>
<accession>A0A8B7NTQ1</accession>
<dbReference type="KEGG" id="hazt:108673107"/>
<dbReference type="PANTHER" id="PTHR12463:SF0">
    <property type="entry name" value="ALPHA-KETOGLUTARATE-DEPENDENT DIOXYGENASE ALKB HOMOLOG 4"/>
    <property type="match status" value="1"/>
</dbReference>
<dbReference type="Gene3D" id="2.60.120.590">
    <property type="entry name" value="Alpha-ketoglutarate-dependent dioxygenase AlkB-like"/>
    <property type="match status" value="1"/>
</dbReference>
<dbReference type="InterPro" id="IPR032857">
    <property type="entry name" value="ALKBH4"/>
</dbReference>
<keyword evidence="3" id="KW-1185">Reference proteome</keyword>
<proteinExistence type="predicted"/>
<protein>
    <submittedName>
        <fullName evidence="4">Alpha-ketoglutarate-dependent dioxygenase alkB homolog 4-like</fullName>
    </submittedName>
</protein>
<feature type="region of interest" description="Disordered" evidence="2">
    <location>
        <begin position="256"/>
        <end position="280"/>
    </location>
</feature>
<sequence length="408" mass="45327">MFHNRPCGCKGQRSCLACEAQFGAFSVSGGISDHMKETSVVFCPHCELAWPGWGVSDWQSHPQHKGQPVQIEGVKLVLDFVTEDEEAELLEKLDQVPWDTSQSGRLKQNYGPKCNFKKRKVKLDGFNGYPLFTKFLQDRFRDVDILRDFLTVEQCSLDYTPSRGASIDPHIDDCWIWGERIPTLSLMSDSVLTLTLYEGRDSRYNLPDVKTYPSVVSPQGLVKTMDQLREYYNGGNSAEEELGRAVSLDAKGLDCSQSAAGSPAPRDHSTTLSSAHASRSQDACSRASEVAISSQEISSEGNRAVKPTGVRVVRVPMPRRSLLVLYGSARYDYEHRVMRDDVPQRRVCITYRELTPTFLSCGPQSQVGAEILEAAQEFWDHTVVYSTSATTADGEKNVNGPLQTAVAV</sequence>
<gene>
    <name evidence="4" type="primary">LOC108673107</name>
</gene>
<evidence type="ECO:0000313" key="4">
    <source>
        <dbReference type="RefSeq" id="XP_018016376.1"/>
    </source>
</evidence>
<reference evidence="4" key="1">
    <citation type="submission" date="2025-08" db="UniProtKB">
        <authorList>
            <consortium name="RefSeq"/>
        </authorList>
    </citation>
    <scope>IDENTIFICATION</scope>
    <source>
        <tissue evidence="4">Whole organism</tissue>
    </source>
</reference>
<dbReference type="GeneID" id="108673107"/>
<name>A0A8B7NTQ1_HYAAZ</name>
<dbReference type="SUPFAM" id="SSF51197">
    <property type="entry name" value="Clavaminate synthase-like"/>
    <property type="match status" value="2"/>
</dbReference>
<dbReference type="PANTHER" id="PTHR12463">
    <property type="entry name" value="OXYGENASE-RELATED"/>
    <property type="match status" value="1"/>
</dbReference>